<dbReference type="InterPro" id="IPR010982">
    <property type="entry name" value="Lambda_DNA-bd_dom_sf"/>
</dbReference>
<dbReference type="CDD" id="cd06267">
    <property type="entry name" value="PBP1_LacI_sugar_binding-like"/>
    <property type="match status" value="1"/>
</dbReference>
<keyword evidence="7" id="KW-1185">Reference proteome</keyword>
<dbReference type="CDD" id="cd01392">
    <property type="entry name" value="HTH_LacI"/>
    <property type="match status" value="1"/>
</dbReference>
<keyword evidence="1" id="KW-0678">Repressor</keyword>
<dbReference type="AlphaFoldDB" id="A0A8A7KM93"/>
<dbReference type="PANTHER" id="PTHR30146:SF148">
    <property type="entry name" value="HTH-TYPE TRANSCRIPTIONAL REPRESSOR PURR-RELATED"/>
    <property type="match status" value="1"/>
</dbReference>
<protein>
    <submittedName>
        <fullName evidence="6">LacI family DNA-binding transcriptional regulator</fullName>
    </submittedName>
</protein>
<evidence type="ECO:0000256" key="4">
    <source>
        <dbReference type="ARBA" id="ARBA00023163"/>
    </source>
</evidence>
<reference evidence="6" key="1">
    <citation type="submission" date="2019-12" db="EMBL/GenBank/DDBJ databases">
        <authorList>
            <person name="zhang j."/>
            <person name="sun C.M."/>
        </authorList>
    </citation>
    <scope>NUCLEOTIDE SEQUENCE</scope>
    <source>
        <strain evidence="6">NS-1</strain>
    </source>
</reference>
<dbReference type="PROSITE" id="PS00356">
    <property type="entry name" value="HTH_LACI_1"/>
    <property type="match status" value="1"/>
</dbReference>
<evidence type="ECO:0000256" key="3">
    <source>
        <dbReference type="ARBA" id="ARBA00023125"/>
    </source>
</evidence>
<dbReference type="SMART" id="SM00354">
    <property type="entry name" value="HTH_LACI"/>
    <property type="match status" value="1"/>
</dbReference>
<dbReference type="Gene3D" id="1.10.260.40">
    <property type="entry name" value="lambda repressor-like DNA-binding domains"/>
    <property type="match status" value="1"/>
</dbReference>
<gene>
    <name evidence="6" type="ORF">GM661_15130</name>
</gene>
<dbReference type="EMBL" id="CP046640">
    <property type="protein sequence ID" value="QTL99194.1"/>
    <property type="molecule type" value="Genomic_DNA"/>
</dbReference>
<dbReference type="RefSeq" id="WP_230867588.1">
    <property type="nucleotide sequence ID" value="NZ_CP046640.1"/>
</dbReference>
<accession>A0A8A7KM93</accession>
<keyword evidence="4" id="KW-0804">Transcription</keyword>
<proteinExistence type="predicted"/>
<dbReference type="Proteomes" id="UP000665020">
    <property type="component" value="Chromosome"/>
</dbReference>
<name>A0A8A7KM93_9FIRM</name>
<dbReference type="GO" id="GO:0003700">
    <property type="term" value="F:DNA-binding transcription factor activity"/>
    <property type="evidence" value="ECO:0007669"/>
    <property type="project" value="TreeGrafter"/>
</dbReference>
<dbReference type="InterPro" id="IPR000843">
    <property type="entry name" value="HTH_LacI"/>
</dbReference>
<dbReference type="PROSITE" id="PS50932">
    <property type="entry name" value="HTH_LACI_2"/>
    <property type="match status" value="1"/>
</dbReference>
<dbReference type="Gene3D" id="3.40.50.2300">
    <property type="match status" value="2"/>
</dbReference>
<organism evidence="6 7">
    <name type="scientific">Iocasia fonsfrigidae</name>
    <dbReference type="NCBI Taxonomy" id="2682810"/>
    <lineage>
        <taxon>Bacteria</taxon>
        <taxon>Bacillati</taxon>
        <taxon>Bacillota</taxon>
        <taxon>Clostridia</taxon>
        <taxon>Halanaerobiales</taxon>
        <taxon>Halanaerobiaceae</taxon>
        <taxon>Iocasia</taxon>
    </lineage>
</organism>
<evidence type="ECO:0000256" key="2">
    <source>
        <dbReference type="ARBA" id="ARBA00023015"/>
    </source>
</evidence>
<keyword evidence="3 6" id="KW-0238">DNA-binding</keyword>
<dbReference type="Pfam" id="PF13377">
    <property type="entry name" value="Peripla_BP_3"/>
    <property type="match status" value="1"/>
</dbReference>
<dbReference type="PANTHER" id="PTHR30146">
    <property type="entry name" value="LACI-RELATED TRANSCRIPTIONAL REPRESSOR"/>
    <property type="match status" value="1"/>
</dbReference>
<dbReference type="InterPro" id="IPR046335">
    <property type="entry name" value="LacI/GalR-like_sensor"/>
</dbReference>
<dbReference type="Pfam" id="PF00356">
    <property type="entry name" value="LacI"/>
    <property type="match status" value="1"/>
</dbReference>
<dbReference type="SUPFAM" id="SSF47413">
    <property type="entry name" value="lambda repressor-like DNA-binding domains"/>
    <property type="match status" value="1"/>
</dbReference>
<evidence type="ECO:0000313" key="6">
    <source>
        <dbReference type="EMBL" id="QTL99194.1"/>
    </source>
</evidence>
<sequence>MATIKDVAKLANVSIATVSAVINKDSGVKVSDKLTRKVEKAIGELNYRPNRIAQALSRKETLVLAYIVPSITNEFFPQLAKAVEDLAFKKGYGVYLCNTEGKVDRARYYLESLIENRVAGVITSLTWEIEEVNFIDHLQDENIPIVGMAGARTSKKIDTIIPDDMEGGRLAVRHLVEKGYRNIGFIGINNSQTTNERLKGYRQALVEAGLNYQEDFIKFCKSFRYEEVIAIVQKMISQNPEIDALFVYNDLMGSVIIDGLRQIGKKIPGDIALVGFDDSVASFTFPKLTTMSIPKSRMADLAMDILFKRINRDTTAPVHIKISPELIVRNTS</sequence>
<dbReference type="SUPFAM" id="SSF53822">
    <property type="entry name" value="Periplasmic binding protein-like I"/>
    <property type="match status" value="1"/>
</dbReference>
<dbReference type="GO" id="GO:0000976">
    <property type="term" value="F:transcription cis-regulatory region binding"/>
    <property type="evidence" value="ECO:0007669"/>
    <property type="project" value="TreeGrafter"/>
</dbReference>
<feature type="domain" description="HTH lacI-type" evidence="5">
    <location>
        <begin position="2"/>
        <end position="58"/>
    </location>
</feature>
<keyword evidence="2" id="KW-0805">Transcription regulation</keyword>
<dbReference type="PRINTS" id="PR00036">
    <property type="entry name" value="HTHLACI"/>
</dbReference>
<evidence type="ECO:0000313" key="7">
    <source>
        <dbReference type="Proteomes" id="UP000665020"/>
    </source>
</evidence>
<evidence type="ECO:0000259" key="5">
    <source>
        <dbReference type="PROSITE" id="PS50932"/>
    </source>
</evidence>
<evidence type="ECO:0000256" key="1">
    <source>
        <dbReference type="ARBA" id="ARBA00022491"/>
    </source>
</evidence>
<dbReference type="KEGG" id="ifn:GM661_15130"/>
<dbReference type="InterPro" id="IPR028082">
    <property type="entry name" value="Peripla_BP_I"/>
</dbReference>